<name>A0ABU4VJN6_9ACTN</name>
<reference evidence="1 2" key="1">
    <citation type="submission" date="2023-11" db="EMBL/GenBank/DDBJ databases">
        <authorList>
            <person name="Xu M."/>
            <person name="Jiang T."/>
        </authorList>
    </citation>
    <scope>NUCLEOTIDE SEQUENCE [LARGE SCALE GENOMIC DNA]</scope>
    <source>
        <strain evidence="1 2">SD</strain>
    </source>
</reference>
<keyword evidence="2" id="KW-1185">Reference proteome</keyword>
<dbReference type="Proteomes" id="UP001277761">
    <property type="component" value="Unassembled WGS sequence"/>
</dbReference>
<protein>
    <submittedName>
        <fullName evidence="1">Uncharacterized protein</fullName>
    </submittedName>
</protein>
<comment type="caution">
    <text evidence="1">The sequence shown here is derived from an EMBL/GenBank/DDBJ whole genome shotgun (WGS) entry which is preliminary data.</text>
</comment>
<dbReference type="EMBL" id="JAXAVX010000002">
    <property type="protein sequence ID" value="MDX8151113.1"/>
    <property type="molecule type" value="Genomic_DNA"/>
</dbReference>
<organism evidence="1 2">
    <name type="scientific">Patulibacter brassicae</name>
    <dbReference type="NCBI Taxonomy" id="1705717"/>
    <lineage>
        <taxon>Bacteria</taxon>
        <taxon>Bacillati</taxon>
        <taxon>Actinomycetota</taxon>
        <taxon>Thermoleophilia</taxon>
        <taxon>Solirubrobacterales</taxon>
        <taxon>Patulibacteraceae</taxon>
        <taxon>Patulibacter</taxon>
    </lineage>
</organism>
<gene>
    <name evidence="1" type="ORF">SK069_05875</name>
</gene>
<evidence type="ECO:0000313" key="1">
    <source>
        <dbReference type="EMBL" id="MDX8151113.1"/>
    </source>
</evidence>
<accession>A0ABU4VJN6</accession>
<proteinExistence type="predicted"/>
<dbReference type="RefSeq" id="WP_319953266.1">
    <property type="nucleotide sequence ID" value="NZ_JAXAVX010000002.1"/>
</dbReference>
<evidence type="ECO:0000313" key="2">
    <source>
        <dbReference type="Proteomes" id="UP001277761"/>
    </source>
</evidence>
<sequence length="124" mass="13109">MSRGQRTLACIDCGTTWEWRGQVRRDVRCPACRLLAQRRAEIQQHLEQLVTTDHGARIAAVALAAASRAQAGHPGRPGSATLAHAIHAVARSGAVDEATRQARLLDVASAAVLWAAEIAGALDG</sequence>